<accession>U7DDY6</accession>
<dbReference type="STRING" id="1313304.CALK_0288"/>
<dbReference type="Gene3D" id="1.10.8.60">
    <property type="match status" value="1"/>
</dbReference>
<name>U7DDY6_9BACT</name>
<dbReference type="eggNOG" id="COG2204">
    <property type="taxonomic scope" value="Bacteria"/>
</dbReference>
<dbReference type="SUPFAM" id="SSF52540">
    <property type="entry name" value="P-loop containing nucleoside triphosphate hydrolases"/>
    <property type="match status" value="1"/>
</dbReference>
<comment type="caution">
    <text evidence="6">The sequence shown here is derived from an EMBL/GenBank/DDBJ whole genome shotgun (WGS) entry which is preliminary data.</text>
</comment>
<dbReference type="Proteomes" id="UP000017148">
    <property type="component" value="Unassembled WGS sequence"/>
</dbReference>
<feature type="domain" description="Sigma-54 factor interaction" evidence="5">
    <location>
        <begin position="136"/>
        <end position="364"/>
    </location>
</feature>
<dbReference type="InterPro" id="IPR058031">
    <property type="entry name" value="AAA_lid_NorR"/>
</dbReference>
<protein>
    <submittedName>
        <fullName evidence="6">Two component, sigma54 specific, transcriptional regulator, Fis family</fullName>
    </submittedName>
</protein>
<dbReference type="PANTHER" id="PTHR32071">
    <property type="entry name" value="TRANSCRIPTIONAL REGULATORY PROTEIN"/>
    <property type="match status" value="1"/>
</dbReference>
<dbReference type="SUPFAM" id="SSF46689">
    <property type="entry name" value="Homeodomain-like"/>
    <property type="match status" value="1"/>
</dbReference>
<dbReference type="EMBL" id="ASJR01000002">
    <property type="protein sequence ID" value="ERP39121.1"/>
    <property type="molecule type" value="Genomic_DNA"/>
</dbReference>
<dbReference type="Gene3D" id="3.40.50.2300">
    <property type="match status" value="1"/>
</dbReference>
<dbReference type="InterPro" id="IPR011006">
    <property type="entry name" value="CheY-like_superfamily"/>
</dbReference>
<dbReference type="RefSeq" id="WP_022635834.1">
    <property type="nucleotide sequence ID" value="NZ_ASJR01000002.1"/>
</dbReference>
<dbReference type="InterPro" id="IPR002078">
    <property type="entry name" value="Sigma_54_int"/>
</dbReference>
<evidence type="ECO:0000256" key="2">
    <source>
        <dbReference type="ARBA" id="ARBA00022840"/>
    </source>
</evidence>
<keyword evidence="1" id="KW-0547">Nucleotide-binding</keyword>
<dbReference type="Pfam" id="PF00158">
    <property type="entry name" value="Sigma54_activat"/>
    <property type="match status" value="1"/>
</dbReference>
<sequence>MLKLLLVTENITLYDELLKENSIDTSLQRIDTIEGAITHLRKEEHNALIIDIQTIATQEIDYIHYIHQLHATLPLVILTDLSHIDEATRAIQSGALFYLILPVSCKIIEQALSHIQESRRNYARMIEKEQEFMYDLIGESPRMERVLRLTQKVAPSSATVFLSGENGTGKEFFAQIIHNKSNQNGPFVPVNCGAIPDNLFESELFGHTRGSFTGADKDRDGLAKEAEDGTLFLDEVGELSLQNQVKLLRFLQEKKFKPVGSNTERHANIRVISATNRDLRTMVQEGSFREDLFYRLHVFPIHIPPLRERMETLPHLIRTFIVKYSEKANKFFRGFSQNAEIILRNHTYPGNIRELENIIEHATIMAETSIITEEDLPPYLTEHTVPGIPDNSHTSHALLPYYVEKEGEYTIPENGEKERESFVLGPEIIPLEAVEEKYIDFALRLSQHNYSETAKKLHISRSTLWRKLKEKDEK</sequence>
<evidence type="ECO:0000313" key="7">
    <source>
        <dbReference type="Proteomes" id="UP000017148"/>
    </source>
</evidence>
<dbReference type="InterPro" id="IPR025944">
    <property type="entry name" value="Sigma_54_int_dom_CS"/>
</dbReference>
<dbReference type="Gene3D" id="3.40.50.300">
    <property type="entry name" value="P-loop containing nucleotide triphosphate hydrolases"/>
    <property type="match status" value="1"/>
</dbReference>
<dbReference type="AlphaFoldDB" id="U7DDY6"/>
<dbReference type="PANTHER" id="PTHR32071:SF121">
    <property type="entry name" value="SIGMA L-DEPENDENT TRANSCRIPTIONAL REGULATOR YQIR-RELATED"/>
    <property type="match status" value="1"/>
</dbReference>
<dbReference type="SUPFAM" id="SSF52172">
    <property type="entry name" value="CheY-like"/>
    <property type="match status" value="1"/>
</dbReference>
<keyword evidence="7" id="KW-1185">Reference proteome</keyword>
<dbReference type="SMART" id="SM00382">
    <property type="entry name" value="AAA"/>
    <property type="match status" value="1"/>
</dbReference>
<dbReference type="Gene3D" id="1.10.10.60">
    <property type="entry name" value="Homeodomain-like"/>
    <property type="match status" value="1"/>
</dbReference>
<dbReference type="OrthoDB" id="9807827at2"/>
<dbReference type="GO" id="GO:0005524">
    <property type="term" value="F:ATP binding"/>
    <property type="evidence" value="ECO:0007669"/>
    <property type="project" value="UniProtKB-KW"/>
</dbReference>
<evidence type="ECO:0000256" key="1">
    <source>
        <dbReference type="ARBA" id="ARBA00022741"/>
    </source>
</evidence>
<keyword evidence="2" id="KW-0067">ATP-binding</keyword>
<dbReference type="InterPro" id="IPR003593">
    <property type="entry name" value="AAA+_ATPase"/>
</dbReference>
<dbReference type="GO" id="GO:0043565">
    <property type="term" value="F:sequence-specific DNA binding"/>
    <property type="evidence" value="ECO:0007669"/>
    <property type="project" value="InterPro"/>
</dbReference>
<dbReference type="Pfam" id="PF02954">
    <property type="entry name" value="HTH_8"/>
    <property type="match status" value="1"/>
</dbReference>
<evidence type="ECO:0000256" key="3">
    <source>
        <dbReference type="ARBA" id="ARBA00023015"/>
    </source>
</evidence>
<keyword evidence="4" id="KW-0804">Transcription</keyword>
<evidence type="ECO:0000256" key="4">
    <source>
        <dbReference type="ARBA" id="ARBA00023163"/>
    </source>
</evidence>
<dbReference type="PROSITE" id="PS00688">
    <property type="entry name" value="SIGMA54_INTERACT_3"/>
    <property type="match status" value="1"/>
</dbReference>
<dbReference type="CDD" id="cd00009">
    <property type="entry name" value="AAA"/>
    <property type="match status" value="1"/>
</dbReference>
<dbReference type="GO" id="GO:0006355">
    <property type="term" value="P:regulation of DNA-templated transcription"/>
    <property type="evidence" value="ECO:0007669"/>
    <property type="project" value="InterPro"/>
</dbReference>
<dbReference type="InterPro" id="IPR009057">
    <property type="entry name" value="Homeodomain-like_sf"/>
</dbReference>
<dbReference type="Pfam" id="PF25601">
    <property type="entry name" value="AAA_lid_14"/>
    <property type="match status" value="1"/>
</dbReference>
<gene>
    <name evidence="6" type="ORF">CALK_0288</name>
</gene>
<dbReference type="InterPro" id="IPR027417">
    <property type="entry name" value="P-loop_NTPase"/>
</dbReference>
<organism evidence="6 7">
    <name type="scientific">Chitinivibrio alkaliphilus ACht1</name>
    <dbReference type="NCBI Taxonomy" id="1313304"/>
    <lineage>
        <taxon>Bacteria</taxon>
        <taxon>Pseudomonadati</taxon>
        <taxon>Fibrobacterota</taxon>
        <taxon>Chitinivibrionia</taxon>
        <taxon>Chitinivibrionales</taxon>
        <taxon>Chitinivibrionaceae</taxon>
        <taxon>Chitinivibrio</taxon>
    </lineage>
</organism>
<reference evidence="6 7" key="1">
    <citation type="journal article" date="2013" name="Environ. Microbiol.">
        <title>Genome analysis of Chitinivibrio alkaliphilus gen. nov., sp. nov., a novel extremely haloalkaliphilic anaerobic chitinolytic bacterium from the candidate phylum Termite Group 3.</title>
        <authorList>
            <person name="Sorokin D.Y."/>
            <person name="Gumerov V.M."/>
            <person name="Rakitin A.L."/>
            <person name="Beletsky A.V."/>
            <person name="Damste J.S."/>
            <person name="Muyzer G."/>
            <person name="Mardanov A.V."/>
            <person name="Ravin N.V."/>
        </authorList>
    </citation>
    <scope>NUCLEOTIDE SEQUENCE [LARGE SCALE GENOMIC DNA]</scope>
    <source>
        <strain evidence="6 7">ACht1</strain>
    </source>
</reference>
<dbReference type="InterPro" id="IPR002197">
    <property type="entry name" value="HTH_Fis"/>
</dbReference>
<evidence type="ECO:0000313" key="6">
    <source>
        <dbReference type="EMBL" id="ERP39121.1"/>
    </source>
</evidence>
<keyword evidence="3" id="KW-0805">Transcription regulation</keyword>
<dbReference type="FunFam" id="3.40.50.300:FF:000006">
    <property type="entry name" value="DNA-binding transcriptional regulator NtrC"/>
    <property type="match status" value="1"/>
</dbReference>
<proteinExistence type="predicted"/>
<evidence type="ECO:0000259" key="5">
    <source>
        <dbReference type="PROSITE" id="PS50045"/>
    </source>
</evidence>
<dbReference type="PROSITE" id="PS50045">
    <property type="entry name" value="SIGMA54_INTERACT_4"/>
    <property type="match status" value="1"/>
</dbReference>